<accession>A0A3N4MFZ8</accession>
<evidence type="ECO:0000256" key="1">
    <source>
        <dbReference type="ARBA" id="ARBA00023015"/>
    </source>
</evidence>
<dbReference type="Proteomes" id="UP000279089">
    <property type="component" value="Unassembled WGS sequence"/>
</dbReference>
<proteinExistence type="predicted"/>
<dbReference type="RefSeq" id="WP_120514158.1">
    <property type="nucleotide sequence ID" value="NZ_QXZY01000001.1"/>
</dbReference>
<name>A0A3N4MFZ8_9BACT</name>
<keyword evidence="1" id="KW-0805">Transcription regulation</keyword>
<organism evidence="5 6">
    <name type="scientific">Chitinophaga barathri</name>
    <dbReference type="NCBI Taxonomy" id="1647451"/>
    <lineage>
        <taxon>Bacteria</taxon>
        <taxon>Pseudomonadati</taxon>
        <taxon>Bacteroidota</taxon>
        <taxon>Chitinophagia</taxon>
        <taxon>Chitinophagales</taxon>
        <taxon>Chitinophagaceae</taxon>
        <taxon>Chitinophaga</taxon>
    </lineage>
</organism>
<reference evidence="6" key="1">
    <citation type="submission" date="2018-11" db="EMBL/GenBank/DDBJ databases">
        <title>Chitinophaga lutea sp.nov., isolate from arsenic contaminated soil.</title>
        <authorList>
            <person name="Zong Y."/>
        </authorList>
    </citation>
    <scope>NUCLEOTIDE SEQUENCE [LARGE SCALE GENOMIC DNA]</scope>
    <source>
        <strain evidence="6">YLT18</strain>
    </source>
</reference>
<dbReference type="PANTHER" id="PTHR46796:SF14">
    <property type="entry name" value="TRANSCRIPTIONAL REGULATORY PROTEIN"/>
    <property type="match status" value="1"/>
</dbReference>
<evidence type="ECO:0000256" key="3">
    <source>
        <dbReference type="ARBA" id="ARBA00023163"/>
    </source>
</evidence>
<feature type="domain" description="HTH araC/xylS-type" evidence="4">
    <location>
        <begin position="181"/>
        <end position="279"/>
    </location>
</feature>
<evidence type="ECO:0000313" key="5">
    <source>
        <dbReference type="EMBL" id="RPD42884.1"/>
    </source>
</evidence>
<dbReference type="InterPro" id="IPR050204">
    <property type="entry name" value="AraC_XylS_family_regulators"/>
</dbReference>
<protein>
    <submittedName>
        <fullName evidence="5">AraC family transcriptional regulator</fullName>
    </submittedName>
</protein>
<keyword evidence="3" id="KW-0804">Transcription</keyword>
<dbReference type="Pfam" id="PF12833">
    <property type="entry name" value="HTH_18"/>
    <property type="match status" value="1"/>
</dbReference>
<dbReference type="OrthoDB" id="642439at2"/>
<evidence type="ECO:0000256" key="2">
    <source>
        <dbReference type="ARBA" id="ARBA00023125"/>
    </source>
</evidence>
<dbReference type="PROSITE" id="PS01124">
    <property type="entry name" value="HTH_ARAC_FAMILY_2"/>
    <property type="match status" value="1"/>
</dbReference>
<evidence type="ECO:0000259" key="4">
    <source>
        <dbReference type="PROSITE" id="PS01124"/>
    </source>
</evidence>
<gene>
    <name evidence="5" type="ORF">EG028_00875</name>
</gene>
<dbReference type="SUPFAM" id="SSF46689">
    <property type="entry name" value="Homeodomain-like"/>
    <property type="match status" value="2"/>
</dbReference>
<comment type="caution">
    <text evidence="5">The sequence shown here is derived from an EMBL/GenBank/DDBJ whole genome shotgun (WGS) entry which is preliminary data.</text>
</comment>
<dbReference type="EMBL" id="RMBX01000001">
    <property type="protein sequence ID" value="RPD42884.1"/>
    <property type="molecule type" value="Genomic_DNA"/>
</dbReference>
<dbReference type="InterPro" id="IPR009057">
    <property type="entry name" value="Homeodomain-like_sf"/>
</dbReference>
<dbReference type="GO" id="GO:0003700">
    <property type="term" value="F:DNA-binding transcription factor activity"/>
    <property type="evidence" value="ECO:0007669"/>
    <property type="project" value="InterPro"/>
</dbReference>
<dbReference type="SMART" id="SM00342">
    <property type="entry name" value="HTH_ARAC"/>
    <property type="match status" value="1"/>
</dbReference>
<evidence type="ECO:0000313" key="6">
    <source>
        <dbReference type="Proteomes" id="UP000279089"/>
    </source>
</evidence>
<dbReference type="GO" id="GO:0043565">
    <property type="term" value="F:sequence-specific DNA binding"/>
    <property type="evidence" value="ECO:0007669"/>
    <property type="project" value="InterPro"/>
</dbReference>
<keyword evidence="2" id="KW-0238">DNA-binding</keyword>
<dbReference type="PANTHER" id="PTHR46796">
    <property type="entry name" value="HTH-TYPE TRANSCRIPTIONAL ACTIVATOR RHAS-RELATED"/>
    <property type="match status" value="1"/>
</dbReference>
<keyword evidence="6" id="KW-1185">Reference proteome</keyword>
<dbReference type="AlphaFoldDB" id="A0A3N4MFZ8"/>
<dbReference type="InterPro" id="IPR018060">
    <property type="entry name" value="HTH_AraC"/>
</dbReference>
<dbReference type="Gene3D" id="1.10.10.60">
    <property type="entry name" value="Homeodomain-like"/>
    <property type="match status" value="2"/>
</dbReference>
<sequence length="286" mass="33067">MEADIHQLYGSGFYRVLDFKCRCTACTTSKPEYSQAFSISFVRKGNFLFNVFRRSLDSYTGCVLITKPGFERTVTHAHAVPDECTIFEMKPSFYNELQELYGNTLFFSNPDLHSTLLFARPDLEYLHTLVMQNILNRGMHRLQTDSLVIEIIHKVLGGITDYNPDEKISPRFKKNHLGTIETAKAWLMEHFNDDISLQELADQCHVSPFHFSRIFRAFTGHSPHQFLLHIRLKNAAVYLQNTDLPVSDIAFTSGFNSIEHFTAAFRQRYHCPPTAYRTSRQKSRIP</sequence>